<name>A0A2M9V2C1_BACFG</name>
<organism evidence="2 3">
    <name type="scientific">Bacteroides fragilis</name>
    <dbReference type="NCBI Taxonomy" id="817"/>
    <lineage>
        <taxon>Bacteria</taxon>
        <taxon>Pseudomonadati</taxon>
        <taxon>Bacteroidota</taxon>
        <taxon>Bacteroidia</taxon>
        <taxon>Bacteroidales</taxon>
        <taxon>Bacteroidaceae</taxon>
        <taxon>Bacteroides</taxon>
    </lineage>
</organism>
<dbReference type="PROSITE" id="PS50943">
    <property type="entry name" value="HTH_CROC1"/>
    <property type="match status" value="1"/>
</dbReference>
<sequence length="68" mass="7674">MKLRKVKQKDLADFAGVTKGTMSAFLAGRINLGLDKIEMIFRFLNIELAIKHSGEGEQVQVFSDKRAY</sequence>
<dbReference type="GO" id="GO:0003677">
    <property type="term" value="F:DNA binding"/>
    <property type="evidence" value="ECO:0007669"/>
    <property type="project" value="InterPro"/>
</dbReference>
<dbReference type="Pfam" id="PF13443">
    <property type="entry name" value="HTH_26"/>
    <property type="match status" value="1"/>
</dbReference>
<protein>
    <recommendedName>
        <fullName evidence="1">HTH cro/C1-type domain-containing protein</fullName>
    </recommendedName>
</protein>
<comment type="caution">
    <text evidence="2">The sequence shown here is derived from an EMBL/GenBank/DDBJ whole genome shotgun (WGS) entry which is preliminary data.</text>
</comment>
<dbReference type="EMBL" id="PDCW01000041">
    <property type="protein sequence ID" value="PJY70960.1"/>
    <property type="molecule type" value="Genomic_DNA"/>
</dbReference>
<gene>
    <name evidence="2" type="ORF">CQW34_03920</name>
</gene>
<dbReference type="SUPFAM" id="SSF47413">
    <property type="entry name" value="lambda repressor-like DNA-binding domains"/>
    <property type="match status" value="1"/>
</dbReference>
<evidence type="ECO:0000313" key="3">
    <source>
        <dbReference type="Proteomes" id="UP000231846"/>
    </source>
</evidence>
<dbReference type="Gene3D" id="1.10.260.40">
    <property type="entry name" value="lambda repressor-like DNA-binding domains"/>
    <property type="match status" value="1"/>
</dbReference>
<accession>A0A2M9V2C1</accession>
<proteinExistence type="predicted"/>
<dbReference type="AlphaFoldDB" id="A0A2M9V2C1"/>
<dbReference type="InterPro" id="IPR001387">
    <property type="entry name" value="Cro/C1-type_HTH"/>
</dbReference>
<evidence type="ECO:0000259" key="1">
    <source>
        <dbReference type="PROSITE" id="PS50943"/>
    </source>
</evidence>
<reference evidence="2 3" key="1">
    <citation type="journal article" date="2017" name="MBio">
        <title>Gut Symbiont Bacteroides fragilis Secretes a Eukaryotic-Like Ubiquitin Protein That Mediates Intraspecies Antagonism.</title>
        <authorList>
            <person name="Chatzidaki-Livanis M."/>
            <person name="Coyne M.J."/>
            <person name="Roelofs K.G."/>
            <person name="Gentyala R.R."/>
            <person name="Caldwell J.M."/>
            <person name="Comstock L.E."/>
        </authorList>
    </citation>
    <scope>NUCLEOTIDE SEQUENCE [LARGE SCALE GENOMIC DNA]</scope>
    <source>
        <strain evidence="2 3">12905</strain>
    </source>
</reference>
<evidence type="ECO:0000313" key="2">
    <source>
        <dbReference type="EMBL" id="PJY70960.1"/>
    </source>
</evidence>
<dbReference type="Proteomes" id="UP000231846">
    <property type="component" value="Unassembled WGS sequence"/>
</dbReference>
<dbReference type="CDD" id="cd00093">
    <property type="entry name" value="HTH_XRE"/>
    <property type="match status" value="1"/>
</dbReference>
<feature type="domain" description="HTH cro/C1-type" evidence="1">
    <location>
        <begin position="2"/>
        <end position="51"/>
    </location>
</feature>
<dbReference type="InterPro" id="IPR010982">
    <property type="entry name" value="Lambda_DNA-bd_dom_sf"/>
</dbReference>